<dbReference type="PROSITE" id="PS50005">
    <property type="entry name" value="TPR"/>
    <property type="match status" value="1"/>
</dbReference>
<dbReference type="Gene3D" id="1.25.40.10">
    <property type="entry name" value="Tetratricopeptide repeat domain"/>
    <property type="match status" value="1"/>
</dbReference>
<dbReference type="SMART" id="SM00028">
    <property type="entry name" value="TPR"/>
    <property type="match status" value="1"/>
</dbReference>
<dbReference type="Pfam" id="PF13424">
    <property type="entry name" value="TPR_12"/>
    <property type="match status" value="1"/>
</dbReference>
<feature type="non-terminal residue" evidence="2">
    <location>
        <position position="222"/>
    </location>
</feature>
<proteinExistence type="predicted"/>
<evidence type="ECO:0000256" key="1">
    <source>
        <dbReference type="PROSITE-ProRule" id="PRU00339"/>
    </source>
</evidence>
<dbReference type="InterPro" id="IPR042476">
    <property type="entry name" value="APPBP2"/>
</dbReference>
<evidence type="ECO:0000313" key="2">
    <source>
        <dbReference type="EMBL" id="CAF89015.1"/>
    </source>
</evidence>
<sequence length="222" mass="25305">CHNKETEERLLQEAHDLHLSSLQLAKKAFGEFNVQTAKHYGNLGRLYQSMRKFKEAEEMHIKAIQIKEQLLGHEDYEVALSVGHLASLYNYDMNQYEDAERLYLRSIAIGQWGGEGGWCSATSCVCCWVRLIGRAVCVPAGKKLFGEGYSGLEYDYRGLIKLYNSVGNYEKVFEYHNVLSNWNRLRDRQFAVADALEDVNTTPQQTQEVVQAFLLAQSLGPT</sequence>
<dbReference type="InterPro" id="IPR019734">
    <property type="entry name" value="TPR_rpt"/>
</dbReference>
<dbReference type="EMBL" id="CAAE01006174">
    <property type="protein sequence ID" value="CAF89015.1"/>
    <property type="molecule type" value="Genomic_DNA"/>
</dbReference>
<accession>Q4TDL7</accession>
<dbReference type="GO" id="GO:1990756">
    <property type="term" value="F:ubiquitin-like ligase-substrate adaptor activity"/>
    <property type="evidence" value="ECO:0007669"/>
    <property type="project" value="TreeGrafter"/>
</dbReference>
<dbReference type="InterPro" id="IPR011990">
    <property type="entry name" value="TPR-like_helical_dom_sf"/>
</dbReference>
<dbReference type="OrthoDB" id="7103806at2759"/>
<organism evidence="2">
    <name type="scientific">Tetraodon nigroviridis</name>
    <name type="common">Spotted green pufferfish</name>
    <name type="synonym">Chelonodon nigroviridis</name>
    <dbReference type="NCBI Taxonomy" id="99883"/>
    <lineage>
        <taxon>Eukaryota</taxon>
        <taxon>Metazoa</taxon>
        <taxon>Chordata</taxon>
        <taxon>Craniata</taxon>
        <taxon>Vertebrata</taxon>
        <taxon>Euteleostomi</taxon>
        <taxon>Actinopterygii</taxon>
        <taxon>Neopterygii</taxon>
        <taxon>Teleostei</taxon>
        <taxon>Neoteleostei</taxon>
        <taxon>Acanthomorphata</taxon>
        <taxon>Eupercaria</taxon>
        <taxon>Tetraodontiformes</taxon>
        <taxon>Tetradontoidea</taxon>
        <taxon>Tetraodontidae</taxon>
        <taxon>Tetraodon</taxon>
    </lineage>
</organism>
<feature type="repeat" description="TPR" evidence="1">
    <location>
        <begin position="37"/>
        <end position="70"/>
    </location>
</feature>
<dbReference type="PANTHER" id="PTHR46575">
    <property type="entry name" value="AMYLOID PROTEIN-BINDING PROTEIN 2"/>
    <property type="match status" value="1"/>
</dbReference>
<dbReference type="PANTHER" id="PTHR46575:SF1">
    <property type="entry name" value="AMYLOID PROTEIN-BINDING PROTEIN 2"/>
    <property type="match status" value="1"/>
</dbReference>
<dbReference type="Pfam" id="PF13374">
    <property type="entry name" value="TPR_10"/>
    <property type="match status" value="1"/>
</dbReference>
<dbReference type="KEGG" id="tng:GSTEN00002729G001"/>
<dbReference type="GO" id="GO:0043161">
    <property type="term" value="P:proteasome-mediated ubiquitin-dependent protein catabolic process"/>
    <property type="evidence" value="ECO:0007669"/>
    <property type="project" value="TreeGrafter"/>
</dbReference>
<dbReference type="GO" id="GO:0031462">
    <property type="term" value="C:Cul2-RING ubiquitin ligase complex"/>
    <property type="evidence" value="ECO:0007669"/>
    <property type="project" value="TreeGrafter"/>
</dbReference>
<name>Q4TDL7_TETNG</name>
<dbReference type="AlphaFoldDB" id="Q4TDL7"/>
<reference evidence="2" key="2">
    <citation type="submission" date="2004-02" db="EMBL/GenBank/DDBJ databases">
        <authorList>
            <consortium name="Genoscope"/>
            <consortium name="Whitehead Institute Centre for Genome Research"/>
        </authorList>
    </citation>
    <scope>NUCLEOTIDE SEQUENCE</scope>
</reference>
<keyword evidence="1" id="KW-0802">TPR repeat</keyword>
<feature type="non-terminal residue" evidence="2">
    <location>
        <position position="1"/>
    </location>
</feature>
<dbReference type="SUPFAM" id="SSF48452">
    <property type="entry name" value="TPR-like"/>
    <property type="match status" value="1"/>
</dbReference>
<reference evidence="2" key="1">
    <citation type="journal article" date="2004" name="Nature">
        <title>Genome duplication in the teleost fish Tetraodon nigroviridis reveals the early vertebrate proto-karyotype.</title>
        <authorList>
            <person name="Jaillon O."/>
            <person name="Aury J.-M."/>
            <person name="Brunet F."/>
            <person name="Petit J.-L."/>
            <person name="Stange-Thomann N."/>
            <person name="Mauceli E."/>
            <person name="Bouneau L."/>
            <person name="Fischer C."/>
            <person name="Ozouf-Costaz C."/>
            <person name="Bernot A."/>
            <person name="Nicaud S."/>
            <person name="Jaffe D."/>
            <person name="Fisher S."/>
            <person name="Lutfalla G."/>
            <person name="Dossat C."/>
            <person name="Segurens B."/>
            <person name="Dasilva C."/>
            <person name="Salanoubat M."/>
            <person name="Levy M."/>
            <person name="Boudet N."/>
            <person name="Castellano S."/>
            <person name="Anthouard V."/>
            <person name="Jubin C."/>
            <person name="Castelli V."/>
            <person name="Katinka M."/>
            <person name="Vacherie B."/>
            <person name="Biemont C."/>
            <person name="Skalli Z."/>
            <person name="Cattolico L."/>
            <person name="Poulain J."/>
            <person name="De Berardinis V."/>
            <person name="Cruaud C."/>
            <person name="Duprat S."/>
            <person name="Brottier P."/>
            <person name="Coutanceau J.-P."/>
            <person name="Gouzy J."/>
            <person name="Parra G."/>
            <person name="Lardier G."/>
            <person name="Chapple C."/>
            <person name="McKernan K.J."/>
            <person name="McEwan P."/>
            <person name="Bosak S."/>
            <person name="Kellis M."/>
            <person name="Volff J.-N."/>
            <person name="Guigo R."/>
            <person name="Zody M.C."/>
            <person name="Mesirov J."/>
            <person name="Lindblad-Toh K."/>
            <person name="Birren B."/>
            <person name="Nusbaum C."/>
            <person name="Kahn D."/>
            <person name="Robinson-Rechavi M."/>
            <person name="Laudet V."/>
            <person name="Schachter V."/>
            <person name="Quetier F."/>
            <person name="Saurin W."/>
            <person name="Scarpelli C."/>
            <person name="Wincker P."/>
            <person name="Lander E.S."/>
            <person name="Weissenbach J."/>
            <person name="Roest Crollius H."/>
        </authorList>
    </citation>
    <scope>NUCLEOTIDE SEQUENCE [LARGE SCALE GENOMIC DNA]</scope>
</reference>
<protein>
    <submittedName>
        <fullName evidence="2">Chromosome undetermined SCAF6174, whole genome shotgun sequence</fullName>
    </submittedName>
</protein>
<gene>
    <name evidence="2" type="ORF">GSTENG00002729001</name>
</gene>
<dbReference type="GO" id="GO:0006886">
    <property type="term" value="P:intracellular protein transport"/>
    <property type="evidence" value="ECO:0007669"/>
    <property type="project" value="InterPro"/>
</dbReference>